<evidence type="ECO:0000256" key="3">
    <source>
        <dbReference type="ARBA" id="ARBA00022821"/>
    </source>
</evidence>
<dbReference type="SUPFAM" id="SSF46785">
    <property type="entry name" value="Winged helix' DNA-binding domain"/>
    <property type="match status" value="1"/>
</dbReference>
<feature type="domain" description="TIR" evidence="5">
    <location>
        <begin position="65"/>
        <end position="226"/>
    </location>
</feature>
<evidence type="ECO:0000313" key="6">
    <source>
        <dbReference type="EMBL" id="CAI0402740.1"/>
    </source>
</evidence>
<name>A0AAV0IYN0_9ROSI</name>
<keyword evidence="7" id="KW-1185">Reference proteome</keyword>
<sequence length="1179" mass="132769">MVILAFWKKPESDVGDCYIGMRRRKTMPTSAEMKGLGRVFVFIWQASMVAGSSLGASSSSPKSCQPYHVFLSFRGSDTRKNFTDHLYQALTWAGIRTYRDNDEIERGDDIVLAINKAIAESRLSLIVFSPNFASSSYCLDEVVKIMECKENNVHTVVPIFYNVSPSQVSEESGTYVKALRRHGNVERVDKWWQALKKITDLGGMVLGDRHEAGFIQEIVKKVDRRLKRIKRPVPSYVIGIESHIEAINKWVAYESSDVDVAIISGVGGVGKTIIANIVFNMNIETFDVWSFLQDVDETSKQQDGLVNLQRSLVYDISKGALVDYKGIDLEHVTCNKRALVVLDNVDTWGQLLGILSKPQYLHKGSKIIITTRCKELLKKPYGGACKTFWINGLGKDHALELFSWHAFDKPNPDEGYVGYSEQVVQHCSGLPLALELLGLCLSDKDMQLWEVAAQEPETIDGSTRIRRTLQISYDSLDERDKILFLYIACFYIGREKDSVVKMLQSKFGYRPLGIQELISRSLISIGGSNRLTMHQLIRDMGREIVLLRSIQSIEDPGEQSRLWRYNDAIRVLKRDTGEIVRSLILDPPLAYEVEVEAFAKMRKLKLLHLNNVNLHGNYKGFPQSLLWLCWEGFLLQSMPGEVSLEDLVVLEMRNSKIRNVHDSAWILPNLKVLDLSHSCNLIATPDLSRFPKLERLILRGCTNLVEIHSSIGGLERLSFLDVSYCTSLSKLPLGNGDLMSLKELQVSGCPGLVERYSLDSDKMELPVRKRMRRTSSLVSGLPHFLVSISLCRCNMHAFPEDLSSLSSLKFLHLNENPLTCLPETIKSLKMLLALSLFRCDKLESLPELPSSVQSVMLFGCSSLKRITNLPHLYSDTGIQVFIIAMSCGQLLEVRGIFKVEPLRDTEFYIMRAGLLGISLRLTVEPSPSSETILYNRFTWGKTSLQQPQILYEFGMWSIFFPAQCWALPSAARAEFISVDVPPKDGHNLLGLNLIIAYRNVSLVPSGLSITVEISNETKSLKWTYKPIVLGICDGPNNIMLWLSRWTFRNQVETGDRLKIGVRGDRGVEILTSGVVLDLKNELVVEGRASCAVRALCDVDISAYEVGRGTYELDNSLDRQLQLLIMQAHNNPHRPDRSDWLDRSQREVFADVNAWIGQVSSMLKALEDESSNDGSTSTTL</sequence>
<dbReference type="Pfam" id="PF01582">
    <property type="entry name" value="TIR"/>
    <property type="match status" value="1"/>
</dbReference>
<dbReference type="InterPro" id="IPR058192">
    <property type="entry name" value="WHD_ROQ1-like"/>
</dbReference>
<evidence type="ECO:0000256" key="1">
    <source>
        <dbReference type="ARBA" id="ARBA00022614"/>
    </source>
</evidence>
<dbReference type="InterPro" id="IPR036390">
    <property type="entry name" value="WH_DNA-bd_sf"/>
</dbReference>
<dbReference type="EMBL" id="CAMGYJ010000004">
    <property type="protein sequence ID" value="CAI0402740.1"/>
    <property type="molecule type" value="Genomic_DNA"/>
</dbReference>
<dbReference type="Pfam" id="PF23282">
    <property type="entry name" value="WHD_ROQ1"/>
    <property type="match status" value="1"/>
</dbReference>
<gene>
    <name evidence="6" type="ORF">LITE_LOCUS11747</name>
</gene>
<dbReference type="Gene3D" id="3.80.10.10">
    <property type="entry name" value="Ribonuclease Inhibitor"/>
    <property type="match status" value="2"/>
</dbReference>
<evidence type="ECO:0000256" key="2">
    <source>
        <dbReference type="ARBA" id="ARBA00022737"/>
    </source>
</evidence>
<dbReference type="GO" id="GO:0007165">
    <property type="term" value="P:signal transduction"/>
    <property type="evidence" value="ECO:0007669"/>
    <property type="project" value="InterPro"/>
</dbReference>
<dbReference type="PRINTS" id="PR00364">
    <property type="entry name" value="DISEASERSIST"/>
</dbReference>
<dbReference type="SUPFAM" id="SSF52200">
    <property type="entry name" value="Toll/Interleukin receptor TIR domain"/>
    <property type="match status" value="1"/>
</dbReference>
<dbReference type="Gene3D" id="3.40.50.10140">
    <property type="entry name" value="Toll/interleukin-1 receptor homology (TIR) domain"/>
    <property type="match status" value="1"/>
</dbReference>
<organism evidence="6 7">
    <name type="scientific">Linum tenue</name>
    <dbReference type="NCBI Taxonomy" id="586396"/>
    <lineage>
        <taxon>Eukaryota</taxon>
        <taxon>Viridiplantae</taxon>
        <taxon>Streptophyta</taxon>
        <taxon>Embryophyta</taxon>
        <taxon>Tracheophyta</taxon>
        <taxon>Spermatophyta</taxon>
        <taxon>Magnoliopsida</taxon>
        <taxon>eudicotyledons</taxon>
        <taxon>Gunneridae</taxon>
        <taxon>Pentapetalae</taxon>
        <taxon>rosids</taxon>
        <taxon>fabids</taxon>
        <taxon>Malpighiales</taxon>
        <taxon>Linaceae</taxon>
        <taxon>Linum</taxon>
    </lineage>
</organism>
<dbReference type="InterPro" id="IPR000157">
    <property type="entry name" value="TIR_dom"/>
</dbReference>
<dbReference type="Proteomes" id="UP001154282">
    <property type="component" value="Unassembled WGS sequence"/>
</dbReference>
<dbReference type="GO" id="GO:0006952">
    <property type="term" value="P:defense response"/>
    <property type="evidence" value="ECO:0007669"/>
    <property type="project" value="UniProtKB-KW"/>
</dbReference>
<dbReference type="SUPFAM" id="SSF52540">
    <property type="entry name" value="P-loop containing nucleoside triphosphate hydrolases"/>
    <property type="match status" value="1"/>
</dbReference>
<evidence type="ECO:0000259" key="5">
    <source>
        <dbReference type="PROSITE" id="PS50104"/>
    </source>
</evidence>
<dbReference type="SUPFAM" id="SSF52058">
    <property type="entry name" value="L domain-like"/>
    <property type="match status" value="1"/>
</dbReference>
<reference evidence="6" key="1">
    <citation type="submission" date="2022-08" db="EMBL/GenBank/DDBJ databases">
        <authorList>
            <person name="Gutierrez-Valencia J."/>
        </authorList>
    </citation>
    <scope>NUCLEOTIDE SEQUENCE</scope>
</reference>
<keyword evidence="2" id="KW-0677">Repeat</keyword>
<evidence type="ECO:0000256" key="4">
    <source>
        <dbReference type="ARBA" id="ARBA00023027"/>
    </source>
</evidence>
<keyword evidence="3" id="KW-0611">Plant defense</keyword>
<dbReference type="InterPro" id="IPR002182">
    <property type="entry name" value="NB-ARC"/>
</dbReference>
<dbReference type="SMART" id="SM00255">
    <property type="entry name" value="TIR"/>
    <property type="match status" value="1"/>
</dbReference>
<dbReference type="PANTHER" id="PTHR11017:SF305">
    <property type="entry name" value="TMV RESISTANCE PROTEIN N-LIKE"/>
    <property type="match status" value="1"/>
</dbReference>
<dbReference type="InterPro" id="IPR042197">
    <property type="entry name" value="Apaf_helical"/>
</dbReference>
<dbReference type="InterPro" id="IPR035897">
    <property type="entry name" value="Toll_tir_struct_dom_sf"/>
</dbReference>
<dbReference type="InterPro" id="IPR027417">
    <property type="entry name" value="P-loop_NTPase"/>
</dbReference>
<dbReference type="InterPro" id="IPR044974">
    <property type="entry name" value="Disease_R_plants"/>
</dbReference>
<proteinExistence type="predicted"/>
<evidence type="ECO:0000313" key="7">
    <source>
        <dbReference type="Proteomes" id="UP001154282"/>
    </source>
</evidence>
<keyword evidence="4" id="KW-0520">NAD</keyword>
<protein>
    <recommendedName>
        <fullName evidence="5">TIR domain-containing protein</fullName>
    </recommendedName>
</protein>
<dbReference type="PROSITE" id="PS50104">
    <property type="entry name" value="TIR"/>
    <property type="match status" value="1"/>
</dbReference>
<accession>A0AAV0IYN0</accession>
<dbReference type="InterPro" id="IPR032675">
    <property type="entry name" value="LRR_dom_sf"/>
</dbReference>
<dbReference type="Gene3D" id="1.10.8.430">
    <property type="entry name" value="Helical domain of apoptotic protease-activating factors"/>
    <property type="match status" value="1"/>
</dbReference>
<dbReference type="PANTHER" id="PTHR11017">
    <property type="entry name" value="LEUCINE-RICH REPEAT-CONTAINING PROTEIN"/>
    <property type="match status" value="1"/>
</dbReference>
<dbReference type="GO" id="GO:0043531">
    <property type="term" value="F:ADP binding"/>
    <property type="evidence" value="ECO:0007669"/>
    <property type="project" value="InterPro"/>
</dbReference>
<dbReference type="FunFam" id="3.40.50.10140:FF:000007">
    <property type="entry name" value="Disease resistance protein (TIR-NBS-LRR class)"/>
    <property type="match status" value="1"/>
</dbReference>
<dbReference type="Pfam" id="PF00931">
    <property type="entry name" value="NB-ARC"/>
    <property type="match status" value="1"/>
</dbReference>
<keyword evidence="1" id="KW-0433">Leucine-rich repeat</keyword>
<dbReference type="AlphaFoldDB" id="A0AAV0IYN0"/>
<comment type="caution">
    <text evidence="6">The sequence shown here is derived from an EMBL/GenBank/DDBJ whole genome shotgun (WGS) entry which is preliminary data.</text>
</comment>
<dbReference type="Gene3D" id="3.40.50.300">
    <property type="entry name" value="P-loop containing nucleotide triphosphate hydrolases"/>
    <property type="match status" value="1"/>
</dbReference>